<gene>
    <name evidence="2" type="ORF">Tco_1016467</name>
</gene>
<dbReference type="EMBL" id="BQNB010017593">
    <property type="protein sequence ID" value="GJT64987.1"/>
    <property type="molecule type" value="Genomic_DNA"/>
</dbReference>
<evidence type="ECO:0000256" key="1">
    <source>
        <dbReference type="SAM" id="MobiDB-lite"/>
    </source>
</evidence>
<feature type="compositionally biased region" description="Basic and acidic residues" evidence="1">
    <location>
        <begin position="142"/>
        <end position="152"/>
    </location>
</feature>
<accession>A0ABQ5FR87</accession>
<feature type="compositionally biased region" description="Basic and acidic residues" evidence="1">
    <location>
        <begin position="181"/>
        <end position="195"/>
    </location>
</feature>
<reference evidence="2" key="2">
    <citation type="submission" date="2022-01" db="EMBL/GenBank/DDBJ databases">
        <authorList>
            <person name="Yamashiro T."/>
            <person name="Shiraishi A."/>
            <person name="Satake H."/>
            <person name="Nakayama K."/>
        </authorList>
    </citation>
    <scope>NUCLEOTIDE SEQUENCE</scope>
</reference>
<sequence length="279" mass="32183">MAATQENGPMPRWLSVCFSKHWVGGAKGMVESLPLNSINEWYQLREAFTTRYSIRRACYKEPHEITKVVRRANETLPVFKERWTVETGLIMGVPEVMKISSFMDSIKSPKLANASQATYLKKLLNEMMRGWYELSSGERRPATKLHTGESRDNSSSASMSFSFPIGPRDVHQRLTFPTSTRNDKDNQSSQRRDYTRNNYKNPYKIRDNFNGGRHMDYRLLSPKRTKQQASLVPCTSFDSMELSVLKKFKGYRTKYPTAIACTRTSRQIRLRTGVPCILL</sequence>
<name>A0ABQ5FR87_9ASTR</name>
<comment type="caution">
    <text evidence="2">The sequence shown here is derived from an EMBL/GenBank/DDBJ whole genome shotgun (WGS) entry which is preliminary data.</text>
</comment>
<protein>
    <recommendedName>
        <fullName evidence="4">Retrotransposon gag domain-containing protein</fullName>
    </recommendedName>
</protein>
<reference evidence="2" key="1">
    <citation type="journal article" date="2022" name="Int. J. Mol. Sci.">
        <title>Draft Genome of Tanacetum Coccineum: Genomic Comparison of Closely Related Tanacetum-Family Plants.</title>
        <authorList>
            <person name="Yamashiro T."/>
            <person name="Shiraishi A."/>
            <person name="Nakayama K."/>
            <person name="Satake H."/>
        </authorList>
    </citation>
    <scope>NUCLEOTIDE SEQUENCE</scope>
</reference>
<evidence type="ECO:0008006" key="4">
    <source>
        <dbReference type="Google" id="ProtNLM"/>
    </source>
</evidence>
<evidence type="ECO:0000313" key="2">
    <source>
        <dbReference type="EMBL" id="GJT64987.1"/>
    </source>
</evidence>
<feature type="region of interest" description="Disordered" evidence="1">
    <location>
        <begin position="142"/>
        <end position="202"/>
    </location>
</feature>
<organism evidence="2 3">
    <name type="scientific">Tanacetum coccineum</name>
    <dbReference type="NCBI Taxonomy" id="301880"/>
    <lineage>
        <taxon>Eukaryota</taxon>
        <taxon>Viridiplantae</taxon>
        <taxon>Streptophyta</taxon>
        <taxon>Embryophyta</taxon>
        <taxon>Tracheophyta</taxon>
        <taxon>Spermatophyta</taxon>
        <taxon>Magnoliopsida</taxon>
        <taxon>eudicotyledons</taxon>
        <taxon>Gunneridae</taxon>
        <taxon>Pentapetalae</taxon>
        <taxon>asterids</taxon>
        <taxon>campanulids</taxon>
        <taxon>Asterales</taxon>
        <taxon>Asteraceae</taxon>
        <taxon>Asteroideae</taxon>
        <taxon>Anthemideae</taxon>
        <taxon>Anthemidinae</taxon>
        <taxon>Tanacetum</taxon>
    </lineage>
</organism>
<feature type="compositionally biased region" description="Low complexity" evidence="1">
    <location>
        <begin position="153"/>
        <end position="162"/>
    </location>
</feature>
<dbReference type="Proteomes" id="UP001151760">
    <property type="component" value="Unassembled WGS sequence"/>
</dbReference>
<keyword evidence="3" id="KW-1185">Reference proteome</keyword>
<proteinExistence type="predicted"/>
<evidence type="ECO:0000313" key="3">
    <source>
        <dbReference type="Proteomes" id="UP001151760"/>
    </source>
</evidence>